<dbReference type="AlphaFoldDB" id="M2XR41"/>
<dbReference type="GeneID" id="17085121"/>
<reference evidence="2" key="1">
    <citation type="journal article" date="2013" name="Science">
        <title>Gene transfer from bacteria and archaea facilitated evolution of an extremophilic eukaryote.</title>
        <authorList>
            <person name="Schonknecht G."/>
            <person name="Chen W.H."/>
            <person name="Ternes C.M."/>
            <person name="Barbier G.G."/>
            <person name="Shrestha R.P."/>
            <person name="Stanke M."/>
            <person name="Brautigam A."/>
            <person name="Baker B.J."/>
            <person name="Banfield J.F."/>
            <person name="Garavito R.M."/>
            <person name="Carr K."/>
            <person name="Wilkerson C."/>
            <person name="Rensing S.A."/>
            <person name="Gagneul D."/>
            <person name="Dickenson N.E."/>
            <person name="Oesterhelt C."/>
            <person name="Lercher M.J."/>
            <person name="Weber A.P."/>
        </authorList>
    </citation>
    <scope>NUCLEOTIDE SEQUENCE [LARGE SCALE GENOMIC DNA]</scope>
    <source>
        <strain evidence="2">074W</strain>
    </source>
</reference>
<organism evidence="1 2">
    <name type="scientific">Galdieria sulphuraria</name>
    <name type="common">Red alga</name>
    <dbReference type="NCBI Taxonomy" id="130081"/>
    <lineage>
        <taxon>Eukaryota</taxon>
        <taxon>Rhodophyta</taxon>
        <taxon>Bangiophyceae</taxon>
        <taxon>Galdieriales</taxon>
        <taxon>Galdieriaceae</taxon>
        <taxon>Galdieria</taxon>
    </lineage>
</organism>
<keyword evidence="2" id="KW-1185">Reference proteome</keyword>
<dbReference type="EMBL" id="KB454599">
    <property type="protein sequence ID" value="EME26133.1"/>
    <property type="molecule type" value="Genomic_DNA"/>
</dbReference>
<sequence length="81" mass="9269">MFLVPGKSCLEGTLLRCGMPWQILVMYSYHIDIVARYCIIPLQYVVHIGMLLFESLALNANVPDFESSRNFLVTTTLLREC</sequence>
<protein>
    <submittedName>
        <fullName evidence="1">Uncharacterized protein</fullName>
    </submittedName>
</protein>
<gene>
    <name evidence="1" type="ORF">Gasu_62180</name>
</gene>
<dbReference type="KEGG" id="gsl:Gasu_62180"/>
<dbReference type="RefSeq" id="XP_005702653.1">
    <property type="nucleotide sequence ID" value="XM_005702596.1"/>
</dbReference>
<dbReference type="Gramene" id="EME26133">
    <property type="protein sequence ID" value="EME26133"/>
    <property type="gene ID" value="Gasu_62180"/>
</dbReference>
<name>M2XR41_GALSU</name>
<proteinExistence type="predicted"/>
<dbReference type="Proteomes" id="UP000030680">
    <property type="component" value="Unassembled WGS sequence"/>
</dbReference>
<accession>M2XR41</accession>
<evidence type="ECO:0000313" key="1">
    <source>
        <dbReference type="EMBL" id="EME26133.1"/>
    </source>
</evidence>
<evidence type="ECO:0000313" key="2">
    <source>
        <dbReference type="Proteomes" id="UP000030680"/>
    </source>
</evidence>